<proteinExistence type="predicted"/>
<dbReference type="Proteomes" id="UP000263642">
    <property type="component" value="Unassembled WGS sequence"/>
</dbReference>
<protein>
    <submittedName>
        <fullName evidence="1">Uncharacterized protein</fullName>
    </submittedName>
</protein>
<dbReference type="AlphaFoldDB" id="A0A3D3RJF8"/>
<sequence length="91" mass="10523">MEFPHKAPKGYEYWTDDFKKTIKRIWIRNLDSFVYLDGGSPSCVWGFYDSRKKQYLSPINSKKPGKPVNISQTTPYSAMVLNLTPLEAAFI</sequence>
<reference evidence="1 2" key="1">
    <citation type="journal article" date="2018" name="Nat. Biotechnol.">
        <title>A standardized bacterial taxonomy based on genome phylogeny substantially revises the tree of life.</title>
        <authorList>
            <person name="Parks D.H."/>
            <person name="Chuvochina M."/>
            <person name="Waite D.W."/>
            <person name="Rinke C."/>
            <person name="Skarshewski A."/>
            <person name="Chaumeil P.A."/>
            <person name="Hugenholtz P."/>
        </authorList>
    </citation>
    <scope>NUCLEOTIDE SEQUENCE [LARGE SCALE GENOMIC DNA]</scope>
    <source>
        <strain evidence="1">UBA9375</strain>
    </source>
</reference>
<comment type="caution">
    <text evidence="1">The sequence shown here is derived from an EMBL/GenBank/DDBJ whole genome shotgun (WGS) entry which is preliminary data.</text>
</comment>
<dbReference type="EMBL" id="DQAY01000209">
    <property type="protein sequence ID" value="HCO27790.1"/>
    <property type="molecule type" value="Genomic_DNA"/>
</dbReference>
<name>A0A3D3RJF8_9PLAN</name>
<gene>
    <name evidence="1" type="ORF">DIT97_34145</name>
</gene>
<evidence type="ECO:0000313" key="1">
    <source>
        <dbReference type="EMBL" id="HCO27790.1"/>
    </source>
</evidence>
<organism evidence="1 2">
    <name type="scientific">Gimesia maris</name>
    <dbReference type="NCBI Taxonomy" id="122"/>
    <lineage>
        <taxon>Bacteria</taxon>
        <taxon>Pseudomonadati</taxon>
        <taxon>Planctomycetota</taxon>
        <taxon>Planctomycetia</taxon>
        <taxon>Planctomycetales</taxon>
        <taxon>Planctomycetaceae</taxon>
        <taxon>Gimesia</taxon>
    </lineage>
</organism>
<accession>A0A3D3RJF8</accession>
<evidence type="ECO:0000313" key="2">
    <source>
        <dbReference type="Proteomes" id="UP000263642"/>
    </source>
</evidence>